<evidence type="ECO:0000313" key="4">
    <source>
        <dbReference type="Proteomes" id="UP000267524"/>
    </source>
</evidence>
<dbReference type="InterPro" id="IPR026444">
    <property type="entry name" value="Secre_tail"/>
</dbReference>
<name>A0A3M7LEM2_9FLAO</name>
<dbReference type="Proteomes" id="UP000267524">
    <property type="component" value="Unassembled WGS sequence"/>
</dbReference>
<evidence type="ECO:0000313" key="3">
    <source>
        <dbReference type="EMBL" id="RMZ61178.1"/>
    </source>
</evidence>
<dbReference type="RefSeq" id="WP_122545966.1">
    <property type="nucleotide sequence ID" value="NZ_QWIV01000005.1"/>
</dbReference>
<keyword evidence="4" id="KW-1185">Reference proteome</keyword>
<sequence>MKKVLQTITTLAICSFFNQITGQTYQILPIQSGFTADVIANGVFSTASNSSTGLDANVNGLDYALYALDFMPDANSPLPTNALPLDRIINVASIPGLSFQLASYSSNNSMRLPITNSSGTLTLSTPTTASAIYILSTSGSGSSNATVTIHFTDSSTQVFSPINVPDWLSGTQSNIDIPGWGRVNRQNNNLIPGIATLYPHKYDIDANNQSKSIQSVTVVNSSGGGILNVLALTAEKSSNLSTSEASSKPENTIYPNPFTDILNIKDPKNIQHISIIDPTGIVVKRIKNPSSALYLEDLKPGVYVITFTMKDNSIKTKKIIKK</sequence>
<organism evidence="3 4">
    <name type="scientific">Chryseobacterium nematophagum</name>
    <dbReference type="NCBI Taxonomy" id="2305228"/>
    <lineage>
        <taxon>Bacteria</taxon>
        <taxon>Pseudomonadati</taxon>
        <taxon>Bacteroidota</taxon>
        <taxon>Flavobacteriia</taxon>
        <taxon>Flavobacteriales</taxon>
        <taxon>Weeksellaceae</taxon>
        <taxon>Chryseobacterium group</taxon>
        <taxon>Chryseobacterium</taxon>
    </lineage>
</organism>
<dbReference type="AlphaFoldDB" id="A0A3M7LEM2"/>
<accession>A0A3M7LEM2</accession>
<gene>
    <name evidence="3" type="ORF">D1632_04235</name>
</gene>
<dbReference type="EMBL" id="QWIV01000005">
    <property type="protein sequence ID" value="RMZ61178.1"/>
    <property type="molecule type" value="Genomic_DNA"/>
</dbReference>
<dbReference type="Pfam" id="PF18962">
    <property type="entry name" value="Por_Secre_tail"/>
    <property type="match status" value="1"/>
</dbReference>
<evidence type="ECO:0000256" key="1">
    <source>
        <dbReference type="ARBA" id="ARBA00022729"/>
    </source>
</evidence>
<protein>
    <submittedName>
        <fullName evidence="3">T9SS C-terminal target domain-containing protein</fullName>
    </submittedName>
</protein>
<comment type="caution">
    <text evidence="3">The sequence shown here is derived from an EMBL/GenBank/DDBJ whole genome shotgun (WGS) entry which is preliminary data.</text>
</comment>
<evidence type="ECO:0000259" key="2">
    <source>
        <dbReference type="Pfam" id="PF18962"/>
    </source>
</evidence>
<feature type="domain" description="Secretion system C-terminal sorting" evidence="2">
    <location>
        <begin position="253"/>
        <end position="320"/>
    </location>
</feature>
<reference evidence="3 4" key="1">
    <citation type="submission" date="2018-08" db="EMBL/GenBank/DDBJ databases">
        <title>Chryseobacterium nematophagum: a novel matrix digesting pathogen of nematodes.</title>
        <authorList>
            <person name="Page A."/>
            <person name="Roberts M."/>
            <person name="Felix M.-A."/>
            <person name="Weir W."/>
        </authorList>
    </citation>
    <scope>NUCLEOTIDE SEQUENCE [LARGE SCALE GENOMIC DNA]</scope>
    <source>
        <strain evidence="3 4">JUb275</strain>
    </source>
</reference>
<keyword evidence="1" id="KW-0732">Signal</keyword>
<proteinExistence type="predicted"/>
<dbReference type="NCBIfam" id="TIGR04183">
    <property type="entry name" value="Por_Secre_tail"/>
    <property type="match status" value="1"/>
</dbReference>